<dbReference type="PANTHER" id="PTHR31061">
    <property type="entry name" value="LD22376P"/>
    <property type="match status" value="1"/>
</dbReference>
<feature type="transmembrane region" description="Helical" evidence="1">
    <location>
        <begin position="543"/>
        <end position="562"/>
    </location>
</feature>
<keyword evidence="1" id="KW-0812">Transmembrane</keyword>
<sequence>MNRRCVSASAVNPSFTIDSALLYAHIDTTYNSGDFVLLEQSTECHNCPLVKVCSLRHSTTKLLVDTTFKSVIAVNNSQGGIINCSPSPIHFGEYGHYNLTINDTSCTISEVRSPVNSHTPIYWAFLAYLTLALVYGTALICFNRFRRVFTNPRITESDSDRLLVDLAAPVPRKRRLGFLDTFRGICIVIMIFVNYGGGHYWFFKHSSWNGLTLADLVFPWFMFVMGVSMALSFEKAAMSASFSKYRVLVSVVRRSAILFLLGMFVINSNGSKNSWANLRIMGVLQRFAIAYLFVACLRLFSLKTASHIRGMQNNMSSLAGAFVDVLVYWTDYLIVGVLLLIWCLIMFLLPVPGCPSGYLGPGGLDDGGHFANCTGGAAGYIDRLLLGDSHVHRRPSCYHLYRTTQRFDPEGILGCITSIFTVFLGLQAGQIFLVFESKKMQMKRLWYWAVIYGVGGGILCKFSQNDGFLPVNKNLWTPSFALVLSSLALLIISVLYYTIDDKEWWCGEPFYFVGMNSILLYVGHEVFEKCLPVQWEVPMNHSAQLFMSLWGASFWTVIAYAFHLNKFYLSL</sequence>
<name>A0A914V706_9BILA</name>
<protein>
    <submittedName>
        <fullName evidence="3">DUF5009 domain-containing protein</fullName>
    </submittedName>
</protein>
<reference evidence="3" key="1">
    <citation type="submission" date="2022-11" db="UniProtKB">
        <authorList>
            <consortium name="WormBaseParasite"/>
        </authorList>
    </citation>
    <scope>IDENTIFICATION</scope>
</reference>
<feature type="transmembrane region" description="Helical" evidence="1">
    <location>
        <begin position="476"/>
        <end position="497"/>
    </location>
</feature>
<feature type="transmembrane region" description="Helical" evidence="1">
    <location>
        <begin position="504"/>
        <end position="523"/>
    </location>
</feature>
<feature type="transmembrane region" description="Helical" evidence="1">
    <location>
        <begin position="208"/>
        <end position="233"/>
    </location>
</feature>
<feature type="transmembrane region" description="Helical" evidence="1">
    <location>
        <begin position="121"/>
        <end position="142"/>
    </location>
</feature>
<feature type="transmembrane region" description="Helical" evidence="1">
    <location>
        <begin position="245"/>
        <end position="266"/>
    </location>
</feature>
<keyword evidence="1" id="KW-0472">Membrane</keyword>
<feature type="transmembrane region" description="Helical" evidence="1">
    <location>
        <begin position="182"/>
        <end position="202"/>
    </location>
</feature>
<evidence type="ECO:0000313" key="3">
    <source>
        <dbReference type="WBParaSite" id="PSAMB.scaffold1524size30457.g13535.t1"/>
    </source>
</evidence>
<keyword evidence="2" id="KW-1185">Reference proteome</keyword>
<evidence type="ECO:0000313" key="2">
    <source>
        <dbReference type="Proteomes" id="UP000887566"/>
    </source>
</evidence>
<feature type="transmembrane region" description="Helical" evidence="1">
    <location>
        <begin position="445"/>
        <end position="464"/>
    </location>
</feature>
<accession>A0A914V706</accession>
<proteinExistence type="predicted"/>
<keyword evidence="1" id="KW-1133">Transmembrane helix</keyword>
<dbReference type="WBParaSite" id="PSAMB.scaffold1524size30457.g13535.t1">
    <property type="protein sequence ID" value="PSAMB.scaffold1524size30457.g13535.t1"/>
    <property type="gene ID" value="PSAMB.scaffold1524size30457.g13535"/>
</dbReference>
<evidence type="ECO:0000256" key="1">
    <source>
        <dbReference type="SAM" id="Phobius"/>
    </source>
</evidence>
<feature type="transmembrane region" description="Helical" evidence="1">
    <location>
        <begin position="411"/>
        <end position="433"/>
    </location>
</feature>
<dbReference type="PANTHER" id="PTHR31061:SF24">
    <property type="entry name" value="LD22376P"/>
    <property type="match status" value="1"/>
</dbReference>
<dbReference type="AlphaFoldDB" id="A0A914V706"/>
<dbReference type="Proteomes" id="UP000887566">
    <property type="component" value="Unplaced"/>
</dbReference>
<feature type="transmembrane region" description="Helical" evidence="1">
    <location>
        <begin position="321"/>
        <end position="349"/>
    </location>
</feature>
<organism evidence="2 3">
    <name type="scientific">Plectus sambesii</name>
    <dbReference type="NCBI Taxonomy" id="2011161"/>
    <lineage>
        <taxon>Eukaryota</taxon>
        <taxon>Metazoa</taxon>
        <taxon>Ecdysozoa</taxon>
        <taxon>Nematoda</taxon>
        <taxon>Chromadorea</taxon>
        <taxon>Plectida</taxon>
        <taxon>Plectina</taxon>
        <taxon>Plectoidea</taxon>
        <taxon>Plectidae</taxon>
        <taxon>Plectus</taxon>
    </lineage>
</organism>
<feature type="transmembrane region" description="Helical" evidence="1">
    <location>
        <begin position="278"/>
        <end position="300"/>
    </location>
</feature>